<evidence type="ECO:0000313" key="8">
    <source>
        <dbReference type="Proteomes" id="UP001314170"/>
    </source>
</evidence>
<evidence type="ECO:0000259" key="6">
    <source>
        <dbReference type="PROSITE" id="PS50102"/>
    </source>
</evidence>
<dbReference type="InterPro" id="IPR035979">
    <property type="entry name" value="RBD_domain_sf"/>
</dbReference>
<accession>A0AAV1SDE1</accession>
<dbReference type="PROSITE" id="PS01159">
    <property type="entry name" value="WW_DOMAIN_1"/>
    <property type="match status" value="1"/>
</dbReference>
<feature type="domain" description="RRM" evidence="6">
    <location>
        <begin position="36"/>
        <end position="150"/>
    </location>
</feature>
<feature type="compositionally biased region" description="Polar residues" evidence="4">
    <location>
        <begin position="315"/>
        <end position="340"/>
    </location>
</feature>
<evidence type="ECO:0000256" key="3">
    <source>
        <dbReference type="PROSITE-ProRule" id="PRU00176"/>
    </source>
</evidence>
<dbReference type="GO" id="GO:0003723">
    <property type="term" value="F:RNA binding"/>
    <property type="evidence" value="ECO:0007669"/>
    <property type="project" value="UniProtKB-UniRule"/>
</dbReference>
<keyword evidence="8" id="KW-1185">Reference proteome</keyword>
<evidence type="ECO:0000259" key="5">
    <source>
        <dbReference type="PROSITE" id="PS50020"/>
    </source>
</evidence>
<keyword evidence="2 3" id="KW-0694">RNA-binding</keyword>
<dbReference type="CDD" id="cd00201">
    <property type="entry name" value="WW"/>
    <property type="match status" value="1"/>
</dbReference>
<dbReference type="InterPro" id="IPR000504">
    <property type="entry name" value="RRM_dom"/>
</dbReference>
<dbReference type="Pfam" id="PF00397">
    <property type="entry name" value="WW"/>
    <property type="match status" value="1"/>
</dbReference>
<dbReference type="SMART" id="SM00360">
    <property type="entry name" value="RRM"/>
    <property type="match status" value="2"/>
</dbReference>
<comment type="caution">
    <text evidence="7">The sequence shown here is derived from an EMBL/GenBank/DDBJ whole genome shotgun (WGS) entry which is preliminary data.</text>
</comment>
<dbReference type="PANTHER" id="PTHR24012">
    <property type="entry name" value="RNA BINDING PROTEIN"/>
    <property type="match status" value="1"/>
</dbReference>
<dbReference type="SUPFAM" id="SSF51045">
    <property type="entry name" value="WW domain"/>
    <property type="match status" value="1"/>
</dbReference>
<dbReference type="Gene3D" id="3.30.70.330">
    <property type="match status" value="2"/>
</dbReference>
<feature type="region of interest" description="Disordered" evidence="4">
    <location>
        <begin position="315"/>
        <end position="350"/>
    </location>
</feature>
<evidence type="ECO:0000256" key="2">
    <source>
        <dbReference type="ARBA" id="ARBA00022884"/>
    </source>
</evidence>
<evidence type="ECO:0000313" key="7">
    <source>
        <dbReference type="EMBL" id="CAK7348462.1"/>
    </source>
</evidence>
<feature type="domain" description="RRM" evidence="6">
    <location>
        <begin position="160"/>
        <end position="262"/>
    </location>
</feature>
<dbReference type="Gene3D" id="2.20.70.10">
    <property type="match status" value="1"/>
</dbReference>
<keyword evidence="1" id="KW-0677">Repeat</keyword>
<organism evidence="7 8">
    <name type="scientific">Dovyalis caffra</name>
    <dbReference type="NCBI Taxonomy" id="77055"/>
    <lineage>
        <taxon>Eukaryota</taxon>
        <taxon>Viridiplantae</taxon>
        <taxon>Streptophyta</taxon>
        <taxon>Embryophyta</taxon>
        <taxon>Tracheophyta</taxon>
        <taxon>Spermatophyta</taxon>
        <taxon>Magnoliopsida</taxon>
        <taxon>eudicotyledons</taxon>
        <taxon>Gunneridae</taxon>
        <taxon>Pentapetalae</taxon>
        <taxon>rosids</taxon>
        <taxon>fabids</taxon>
        <taxon>Malpighiales</taxon>
        <taxon>Salicaceae</taxon>
        <taxon>Flacourtieae</taxon>
        <taxon>Dovyalis</taxon>
    </lineage>
</organism>
<evidence type="ECO:0000256" key="1">
    <source>
        <dbReference type="ARBA" id="ARBA00022737"/>
    </source>
</evidence>
<sequence length="493" mass="54956">MSGEVNEPFSGGGFRFNGRKRGRFHSPDYSDGGIMAKLYIAPIPRTTTEENIRSLFEEHGSVVEVVFPWDKRTGQQQADYGENYGGILVGVVSGTKMGTSMSSYASWLPLAYCFVKYATYVEADRAIRALDNQYAIPGEMVPIKVRFADGERERLGGPVDKIYVGSVNKQASRQEIEEIFSPYGHVEDVYIVRDELKQSRVQKLCHELCVALLLARLHLFVIFEDVEKMANLNMALAAIKALNGTFTMRGCDQPLIVRFADPKKPKTGELRPAPNFGDSMGGCFVPDASFSMQQMSATGVPQAVNHAAPHITEQPLSSVKHSPPQLSQPTWTESTPQETGHASVAPAVPPSPQMVDPVECDWSEHSCPDGYKYYYNCITCESRWEKPVEFILFQQQLQKQQKLHSLNQHPSLSPAFFAEEVDQTQKVLLEMLLLHQKLKSIILVCAHQQTVLLGFYVTSTLLHFGLLTTNQAFAVYSHGNSRNLTSVKSVARN</sequence>
<dbReference type="SUPFAM" id="SSF54928">
    <property type="entry name" value="RNA-binding domain, RBD"/>
    <property type="match status" value="2"/>
</dbReference>
<dbReference type="Pfam" id="PF00076">
    <property type="entry name" value="RRM_1"/>
    <property type="match status" value="1"/>
</dbReference>
<dbReference type="InterPro" id="IPR001202">
    <property type="entry name" value="WW_dom"/>
</dbReference>
<dbReference type="InterPro" id="IPR036020">
    <property type="entry name" value="WW_dom_sf"/>
</dbReference>
<proteinExistence type="predicted"/>
<evidence type="ECO:0008006" key="9">
    <source>
        <dbReference type="Google" id="ProtNLM"/>
    </source>
</evidence>
<dbReference type="SMART" id="SM00456">
    <property type="entry name" value="WW"/>
    <property type="match status" value="1"/>
</dbReference>
<dbReference type="InterPro" id="IPR012677">
    <property type="entry name" value="Nucleotide-bd_a/b_plait_sf"/>
</dbReference>
<dbReference type="EMBL" id="CAWUPB010001173">
    <property type="protein sequence ID" value="CAK7348462.1"/>
    <property type="molecule type" value="Genomic_DNA"/>
</dbReference>
<evidence type="ECO:0000256" key="4">
    <source>
        <dbReference type="SAM" id="MobiDB-lite"/>
    </source>
</evidence>
<feature type="domain" description="WW" evidence="5">
    <location>
        <begin position="356"/>
        <end position="389"/>
    </location>
</feature>
<gene>
    <name evidence="7" type="ORF">DCAF_LOCUS21160</name>
</gene>
<dbReference type="AlphaFoldDB" id="A0AAV1SDE1"/>
<protein>
    <recommendedName>
        <fullName evidence="9">Flowering time control protein FCA</fullName>
    </recommendedName>
</protein>
<dbReference type="PROSITE" id="PS50102">
    <property type="entry name" value="RRM"/>
    <property type="match status" value="2"/>
</dbReference>
<dbReference type="Proteomes" id="UP001314170">
    <property type="component" value="Unassembled WGS sequence"/>
</dbReference>
<name>A0AAV1SDE1_9ROSI</name>
<reference evidence="7 8" key="1">
    <citation type="submission" date="2024-01" db="EMBL/GenBank/DDBJ databases">
        <authorList>
            <person name="Waweru B."/>
        </authorList>
    </citation>
    <scope>NUCLEOTIDE SEQUENCE [LARGE SCALE GENOMIC DNA]</scope>
</reference>
<dbReference type="PROSITE" id="PS50020">
    <property type="entry name" value="WW_DOMAIN_2"/>
    <property type="match status" value="1"/>
</dbReference>